<reference evidence="5 6" key="1">
    <citation type="submission" date="2020-08" db="EMBL/GenBank/DDBJ databases">
        <title>Genome public.</title>
        <authorList>
            <person name="Liu C."/>
            <person name="Sun Q."/>
        </authorList>
    </citation>
    <scope>NUCLEOTIDE SEQUENCE [LARGE SCALE GENOMIC DNA]</scope>
    <source>
        <strain evidence="5 6">BX2</strain>
    </source>
</reference>
<keyword evidence="3" id="KW-0472">Membrane</keyword>
<gene>
    <name evidence="5" type="ORF">H8S77_19915</name>
</gene>
<dbReference type="Gene3D" id="3.90.550.10">
    <property type="entry name" value="Spore Coat Polysaccharide Biosynthesis Protein SpsA, Chain A"/>
    <property type="match status" value="1"/>
</dbReference>
<dbReference type="PANTHER" id="PTHR22916:SF51">
    <property type="entry name" value="GLYCOSYLTRANSFERASE EPSH-RELATED"/>
    <property type="match status" value="1"/>
</dbReference>
<dbReference type="EMBL" id="JACOOI010000027">
    <property type="protein sequence ID" value="MBC5645152.1"/>
    <property type="molecule type" value="Genomic_DNA"/>
</dbReference>
<evidence type="ECO:0000313" key="6">
    <source>
        <dbReference type="Proteomes" id="UP000644010"/>
    </source>
</evidence>
<dbReference type="CDD" id="cd00761">
    <property type="entry name" value="Glyco_tranf_GTA_type"/>
    <property type="match status" value="1"/>
</dbReference>
<sequence length="359" mass="42336">MEKESSGMILVSVIVPVYNAGKYLPACLDSIINQHLQEIEIIVVDDGSTDDSGQIADRYAAKDSRIRVVHQENAHLSAARNAGMQVAKGEYIAFIDSDDWIESDMFSSMYEVALREEADVVISGVTVEFTKENRVHLDKIGEEYTERDQMNFYSLFVQLSELCLFNYACNKLYRTRILKDRMLIFEIEAPFEDISFNLQVLKEIGTVSIVPGAYYHYIRRGEITILSSYRAGFLEAHKQKEEVLQSFFYHFEVDKALSDDYLKRMKVSDYCIYLHSLYWQNANLSRKERLRILHVEFFSSSKLKNIVRETAIEDIYQKMFRNLLLYASPWFAEFFYSCLFFFRYRMEFLYRRFRMLIIH</sequence>
<evidence type="ECO:0000256" key="1">
    <source>
        <dbReference type="ARBA" id="ARBA00022676"/>
    </source>
</evidence>
<dbReference type="Pfam" id="PF00535">
    <property type="entry name" value="Glycos_transf_2"/>
    <property type="match status" value="1"/>
</dbReference>
<comment type="caution">
    <text evidence="5">The sequence shown here is derived from an EMBL/GenBank/DDBJ whole genome shotgun (WGS) entry which is preliminary data.</text>
</comment>
<name>A0ABR7E5U0_9BACT</name>
<dbReference type="Proteomes" id="UP000644010">
    <property type="component" value="Unassembled WGS sequence"/>
</dbReference>
<evidence type="ECO:0000256" key="2">
    <source>
        <dbReference type="ARBA" id="ARBA00022679"/>
    </source>
</evidence>
<keyword evidence="3" id="KW-0812">Transmembrane</keyword>
<dbReference type="InterPro" id="IPR001173">
    <property type="entry name" value="Glyco_trans_2-like"/>
</dbReference>
<accession>A0ABR7E5U0</accession>
<protein>
    <submittedName>
        <fullName evidence="5">Glycosyltransferase</fullName>
    </submittedName>
</protein>
<proteinExistence type="predicted"/>
<dbReference type="RefSeq" id="WP_186960896.1">
    <property type="nucleotide sequence ID" value="NZ_JACOOI010000027.1"/>
</dbReference>
<dbReference type="PANTHER" id="PTHR22916">
    <property type="entry name" value="GLYCOSYLTRANSFERASE"/>
    <property type="match status" value="1"/>
</dbReference>
<feature type="domain" description="Glycosyltransferase 2-like" evidence="4">
    <location>
        <begin position="12"/>
        <end position="180"/>
    </location>
</feature>
<dbReference type="SUPFAM" id="SSF53448">
    <property type="entry name" value="Nucleotide-diphospho-sugar transferases"/>
    <property type="match status" value="1"/>
</dbReference>
<organism evidence="5 6">
    <name type="scientific">Parabacteroides segnis</name>
    <dbReference type="NCBI Taxonomy" id="2763058"/>
    <lineage>
        <taxon>Bacteria</taxon>
        <taxon>Pseudomonadati</taxon>
        <taxon>Bacteroidota</taxon>
        <taxon>Bacteroidia</taxon>
        <taxon>Bacteroidales</taxon>
        <taxon>Tannerellaceae</taxon>
        <taxon>Parabacteroides</taxon>
    </lineage>
</organism>
<evidence type="ECO:0000259" key="4">
    <source>
        <dbReference type="Pfam" id="PF00535"/>
    </source>
</evidence>
<keyword evidence="1" id="KW-0328">Glycosyltransferase</keyword>
<evidence type="ECO:0000256" key="3">
    <source>
        <dbReference type="SAM" id="Phobius"/>
    </source>
</evidence>
<evidence type="ECO:0000313" key="5">
    <source>
        <dbReference type="EMBL" id="MBC5645152.1"/>
    </source>
</evidence>
<keyword evidence="6" id="KW-1185">Reference proteome</keyword>
<keyword evidence="2" id="KW-0808">Transferase</keyword>
<keyword evidence="3" id="KW-1133">Transmembrane helix</keyword>
<feature type="transmembrane region" description="Helical" evidence="3">
    <location>
        <begin position="323"/>
        <end position="344"/>
    </location>
</feature>
<dbReference type="InterPro" id="IPR029044">
    <property type="entry name" value="Nucleotide-diphossugar_trans"/>
</dbReference>